<dbReference type="Proteomes" id="UP000054703">
    <property type="component" value="Unassembled WGS sequence"/>
</dbReference>
<sequence length="56" mass="6459">MGSTVDFDQMRLGAQKQIGAWIYSYSQLLIRSSGCRGQAAARRWRTIVNRPYIIHM</sequence>
<keyword evidence="2" id="KW-1185">Reference proteome</keyword>
<organism evidence="1 2">
    <name type="scientific">Legionella santicrucis</name>
    <dbReference type="NCBI Taxonomy" id="45074"/>
    <lineage>
        <taxon>Bacteria</taxon>
        <taxon>Pseudomonadati</taxon>
        <taxon>Pseudomonadota</taxon>
        <taxon>Gammaproteobacteria</taxon>
        <taxon>Legionellales</taxon>
        <taxon>Legionellaceae</taxon>
        <taxon>Legionella</taxon>
    </lineage>
</organism>
<dbReference type="AlphaFoldDB" id="A0A0W0YAD8"/>
<evidence type="ECO:0000313" key="2">
    <source>
        <dbReference type="Proteomes" id="UP000054703"/>
    </source>
</evidence>
<comment type="caution">
    <text evidence="1">The sequence shown here is derived from an EMBL/GenBank/DDBJ whole genome shotgun (WGS) entry which is preliminary data.</text>
</comment>
<reference evidence="1 2" key="1">
    <citation type="submission" date="2015-11" db="EMBL/GenBank/DDBJ databases">
        <title>Genomic analysis of 38 Legionella species identifies large and diverse effector repertoires.</title>
        <authorList>
            <person name="Burstein D."/>
            <person name="Amaro F."/>
            <person name="Zusman T."/>
            <person name="Lifshitz Z."/>
            <person name="Cohen O."/>
            <person name="Gilbert J.A."/>
            <person name="Pupko T."/>
            <person name="Shuman H.A."/>
            <person name="Segal G."/>
        </authorList>
    </citation>
    <scope>NUCLEOTIDE SEQUENCE [LARGE SCALE GENOMIC DNA]</scope>
    <source>
        <strain evidence="1 2">SC-63-C7</strain>
    </source>
</reference>
<name>A0A0W0YAD8_9GAMM</name>
<evidence type="ECO:0000313" key="1">
    <source>
        <dbReference type="EMBL" id="KTD53588.1"/>
    </source>
</evidence>
<dbReference type="PATRIC" id="fig|45074.5.peg.4293"/>
<gene>
    <name evidence="1" type="ORF">Lsan_3998</name>
</gene>
<protein>
    <submittedName>
        <fullName evidence="1">Uncharacterized protein</fullName>
    </submittedName>
</protein>
<accession>A0A0W0YAD8</accession>
<proteinExistence type="predicted"/>
<dbReference type="EMBL" id="LNYU01000091">
    <property type="protein sequence ID" value="KTD53588.1"/>
    <property type="molecule type" value="Genomic_DNA"/>
</dbReference>